<protein>
    <submittedName>
        <fullName evidence="1">Uncharacterized protein</fullName>
    </submittedName>
</protein>
<accession>A0A0E9SXR6</accession>
<reference evidence="1" key="1">
    <citation type="submission" date="2014-11" db="EMBL/GenBank/DDBJ databases">
        <authorList>
            <person name="Amaro Gonzalez C."/>
        </authorList>
    </citation>
    <scope>NUCLEOTIDE SEQUENCE</scope>
</reference>
<sequence length="29" mass="3293">MCYNHFFILFGKDKHGLGTCGGFLCWPAE</sequence>
<proteinExistence type="predicted"/>
<evidence type="ECO:0000313" key="1">
    <source>
        <dbReference type="EMBL" id="JAH46154.1"/>
    </source>
</evidence>
<dbReference type="EMBL" id="GBXM01062423">
    <property type="protein sequence ID" value="JAH46154.1"/>
    <property type="molecule type" value="Transcribed_RNA"/>
</dbReference>
<reference evidence="1" key="2">
    <citation type="journal article" date="2015" name="Fish Shellfish Immunol.">
        <title>Early steps in the European eel (Anguilla anguilla)-Vibrio vulnificus interaction in the gills: Role of the RtxA13 toxin.</title>
        <authorList>
            <person name="Callol A."/>
            <person name="Pajuelo D."/>
            <person name="Ebbesson L."/>
            <person name="Teles M."/>
            <person name="MacKenzie S."/>
            <person name="Amaro C."/>
        </authorList>
    </citation>
    <scope>NUCLEOTIDE SEQUENCE</scope>
</reference>
<name>A0A0E9SXR6_ANGAN</name>
<dbReference type="AlphaFoldDB" id="A0A0E9SXR6"/>
<organism evidence="1">
    <name type="scientific">Anguilla anguilla</name>
    <name type="common">European freshwater eel</name>
    <name type="synonym">Muraena anguilla</name>
    <dbReference type="NCBI Taxonomy" id="7936"/>
    <lineage>
        <taxon>Eukaryota</taxon>
        <taxon>Metazoa</taxon>
        <taxon>Chordata</taxon>
        <taxon>Craniata</taxon>
        <taxon>Vertebrata</taxon>
        <taxon>Euteleostomi</taxon>
        <taxon>Actinopterygii</taxon>
        <taxon>Neopterygii</taxon>
        <taxon>Teleostei</taxon>
        <taxon>Anguilliformes</taxon>
        <taxon>Anguillidae</taxon>
        <taxon>Anguilla</taxon>
    </lineage>
</organism>